<evidence type="ECO:0000256" key="8">
    <source>
        <dbReference type="RuleBase" id="RU003345"/>
    </source>
</evidence>
<dbReference type="InterPro" id="IPR015590">
    <property type="entry name" value="Aldehyde_DH_dom"/>
</dbReference>
<dbReference type="PANTHER" id="PTHR43353">
    <property type="entry name" value="SUCCINATE-SEMIALDEHYDE DEHYDROGENASE, MITOCHONDRIAL"/>
    <property type="match status" value="1"/>
</dbReference>
<dbReference type="InterPro" id="IPR029510">
    <property type="entry name" value="Ald_DH_CS_GLU"/>
</dbReference>
<evidence type="ECO:0000256" key="1">
    <source>
        <dbReference type="ARBA" id="ARBA00009986"/>
    </source>
</evidence>
<evidence type="ECO:0000313" key="11">
    <source>
        <dbReference type="Proteomes" id="UP000319671"/>
    </source>
</evidence>
<evidence type="ECO:0000256" key="7">
    <source>
        <dbReference type="PROSITE-ProRule" id="PRU10007"/>
    </source>
</evidence>
<dbReference type="PANTHER" id="PTHR43353:SF5">
    <property type="entry name" value="SUCCINATE-SEMIALDEHYDE DEHYDROGENASE, MITOCHONDRIAL"/>
    <property type="match status" value="1"/>
</dbReference>
<dbReference type="Proteomes" id="UP000319671">
    <property type="component" value="Unassembled WGS sequence"/>
</dbReference>
<dbReference type="Pfam" id="PF00171">
    <property type="entry name" value="Aldedh"/>
    <property type="match status" value="1"/>
</dbReference>
<comment type="similarity">
    <text evidence="1 8">Belongs to the aldehyde dehydrogenase family.</text>
</comment>
<dbReference type="Gene3D" id="3.40.605.10">
    <property type="entry name" value="Aldehyde Dehydrogenase, Chain A, domain 1"/>
    <property type="match status" value="1"/>
</dbReference>
<comment type="catalytic activity">
    <reaction evidence="3">
        <text>(2S)-3-sulfolactaldehyde + NAD(+) + H2O = (2S)-3-sulfolactate + NADH + 2 H(+)</text>
        <dbReference type="Rhea" id="RHEA:47932"/>
        <dbReference type="ChEBI" id="CHEBI:15377"/>
        <dbReference type="ChEBI" id="CHEBI:15378"/>
        <dbReference type="ChEBI" id="CHEBI:57540"/>
        <dbReference type="ChEBI" id="CHEBI:57945"/>
        <dbReference type="ChEBI" id="CHEBI:61289"/>
        <dbReference type="ChEBI" id="CHEBI:90109"/>
        <dbReference type="EC" id="1.2.1.97"/>
    </reaction>
    <physiologicalReaction direction="left-to-right" evidence="3">
        <dbReference type="Rhea" id="RHEA:47933"/>
    </physiologicalReaction>
</comment>
<dbReference type="InterPro" id="IPR016161">
    <property type="entry name" value="Ald_DH/histidinol_DH"/>
</dbReference>
<keyword evidence="11" id="KW-1185">Reference proteome</keyword>
<dbReference type="EMBL" id="VIVN01000003">
    <property type="protein sequence ID" value="TWE05079.1"/>
    <property type="molecule type" value="Genomic_DNA"/>
</dbReference>
<dbReference type="SUPFAM" id="SSF53720">
    <property type="entry name" value="ALDH-like"/>
    <property type="match status" value="1"/>
</dbReference>
<name>A0A561DP40_9BACI</name>
<accession>A0A561DP40</accession>
<gene>
    <name evidence="10" type="ORF">FB550_103254</name>
</gene>
<sequence>MANVFPIKIQNYIDGKWVPSSNMKTYQRENPANPEEIVIIAPNSTVEDTNHAVEAAQRAFADWSSTPAPKRADLLYRFTEQLYAERESIAQIITKEQGKTLNEALGEINKTISEVRYTAGEATRMNGQTLPSERAGIEVKTKRVPKGVIAAISPWNFPIVTPLRKIAPALATGNTVVFKPASITVGTAAKFVEIFEKVGLPKGVLNLVIGSGREVGTPLIGHPLVKGVTFTGSTGVGRSIYQVAAEKLIPVQLEMGGKNAGIIYDYNDIKGAVNQICGAAFAATGQRCTSISRIVVQRSAVNDVVSYLKDKCQSYIIGDGMNPETTLGPVVSKDHLETIENYVQIGVNEGATLVHGGKRVESQTKGYFYEPTVFTDVSPDMRIAKEEIFGPVLTITPVDSFDEAIQIANDVEYGLAASCFTNNMEYAEQFVNEVQTGMLHINNGTISESHVPFGGLKNSAVGPYSIGVTAKDFFTDLKVVYSASK</sequence>
<evidence type="ECO:0000313" key="10">
    <source>
        <dbReference type="EMBL" id="TWE05079.1"/>
    </source>
</evidence>
<feature type="active site" evidence="7">
    <location>
        <position position="254"/>
    </location>
</feature>
<evidence type="ECO:0000259" key="9">
    <source>
        <dbReference type="Pfam" id="PF00171"/>
    </source>
</evidence>
<proteinExistence type="inferred from homology"/>
<organism evidence="10 11">
    <name type="scientific">Neobacillus bataviensis</name>
    <dbReference type="NCBI Taxonomy" id="220685"/>
    <lineage>
        <taxon>Bacteria</taxon>
        <taxon>Bacillati</taxon>
        <taxon>Bacillota</taxon>
        <taxon>Bacilli</taxon>
        <taxon>Bacillales</taxon>
        <taxon>Bacillaceae</taxon>
        <taxon>Neobacillus</taxon>
    </lineage>
</organism>
<evidence type="ECO:0000256" key="2">
    <source>
        <dbReference type="ARBA" id="ARBA00023002"/>
    </source>
</evidence>
<dbReference type="InterPro" id="IPR016163">
    <property type="entry name" value="Ald_DH_C"/>
</dbReference>
<protein>
    <recommendedName>
        <fullName evidence="6">3-sulfolactaldehyde dehydrogenase</fullName>
        <ecNumber evidence="5">1.2.1.97</ecNumber>
    </recommendedName>
</protein>
<evidence type="ECO:0000256" key="6">
    <source>
        <dbReference type="ARBA" id="ARBA00067277"/>
    </source>
</evidence>
<keyword evidence="2 8" id="KW-0560">Oxidoreductase</keyword>
<comment type="caution">
    <text evidence="10">The sequence shown here is derived from an EMBL/GenBank/DDBJ whole genome shotgun (WGS) entry which is preliminary data.</text>
</comment>
<dbReference type="FunFam" id="3.40.605.10:FF:000007">
    <property type="entry name" value="NAD/NADP-dependent betaine aldehyde dehydrogenase"/>
    <property type="match status" value="1"/>
</dbReference>
<dbReference type="FunFam" id="3.40.309.10:FF:000009">
    <property type="entry name" value="Aldehyde dehydrogenase A"/>
    <property type="match status" value="1"/>
</dbReference>
<dbReference type="PROSITE" id="PS00687">
    <property type="entry name" value="ALDEHYDE_DEHYDR_GLU"/>
    <property type="match status" value="1"/>
</dbReference>
<dbReference type="Gene3D" id="3.40.309.10">
    <property type="entry name" value="Aldehyde Dehydrogenase, Chain A, domain 2"/>
    <property type="match status" value="1"/>
</dbReference>
<dbReference type="GO" id="GO:0016620">
    <property type="term" value="F:oxidoreductase activity, acting on the aldehyde or oxo group of donors, NAD or NADP as acceptor"/>
    <property type="evidence" value="ECO:0007669"/>
    <property type="project" value="InterPro"/>
</dbReference>
<comment type="function">
    <text evidence="4">Part of the sulfo-TAL (or sulfo-SFT) pathway, a D-sulfoquinovose degradation pathway that produces sulfolactate (SL). Catalyzes the oxidation of 3-sulfolactaldehyde (SLA) to sulfolactate (SL).</text>
</comment>
<evidence type="ECO:0000256" key="5">
    <source>
        <dbReference type="ARBA" id="ARBA00066984"/>
    </source>
</evidence>
<dbReference type="EC" id="1.2.1.97" evidence="5"/>
<dbReference type="InterPro" id="IPR016162">
    <property type="entry name" value="Ald_DH_N"/>
</dbReference>
<evidence type="ECO:0000256" key="3">
    <source>
        <dbReference type="ARBA" id="ARBA00050326"/>
    </source>
</evidence>
<dbReference type="AlphaFoldDB" id="A0A561DP40"/>
<dbReference type="InterPro" id="IPR050740">
    <property type="entry name" value="Aldehyde_DH_Superfamily"/>
</dbReference>
<dbReference type="RefSeq" id="WP_144563596.1">
    <property type="nucleotide sequence ID" value="NZ_VIVN01000003.1"/>
</dbReference>
<reference evidence="10 11" key="1">
    <citation type="submission" date="2019-06" db="EMBL/GenBank/DDBJ databases">
        <title>Sorghum-associated microbial communities from plants grown in Nebraska, USA.</title>
        <authorList>
            <person name="Schachtman D."/>
        </authorList>
    </citation>
    <scope>NUCLEOTIDE SEQUENCE [LARGE SCALE GENOMIC DNA]</scope>
    <source>
        <strain evidence="10 11">2482</strain>
    </source>
</reference>
<feature type="domain" description="Aldehyde dehydrogenase" evidence="9">
    <location>
        <begin position="17"/>
        <end position="480"/>
    </location>
</feature>
<evidence type="ECO:0000256" key="4">
    <source>
        <dbReference type="ARBA" id="ARBA00054572"/>
    </source>
</evidence>